<proteinExistence type="predicted"/>
<evidence type="ECO:0000313" key="1">
    <source>
        <dbReference type="EMBL" id="JAH63089.1"/>
    </source>
</evidence>
<reference evidence="1" key="2">
    <citation type="journal article" date="2015" name="Fish Shellfish Immunol.">
        <title>Early steps in the European eel (Anguilla anguilla)-Vibrio vulnificus interaction in the gills: Role of the RtxA13 toxin.</title>
        <authorList>
            <person name="Callol A."/>
            <person name="Pajuelo D."/>
            <person name="Ebbesson L."/>
            <person name="Teles M."/>
            <person name="MacKenzie S."/>
            <person name="Amaro C."/>
        </authorList>
    </citation>
    <scope>NUCLEOTIDE SEQUENCE</scope>
</reference>
<name>A0A0E9UB27_ANGAN</name>
<dbReference type="AlphaFoldDB" id="A0A0E9UB27"/>
<accession>A0A0E9UB27</accession>
<organism evidence="1">
    <name type="scientific">Anguilla anguilla</name>
    <name type="common">European freshwater eel</name>
    <name type="synonym">Muraena anguilla</name>
    <dbReference type="NCBI Taxonomy" id="7936"/>
    <lineage>
        <taxon>Eukaryota</taxon>
        <taxon>Metazoa</taxon>
        <taxon>Chordata</taxon>
        <taxon>Craniata</taxon>
        <taxon>Vertebrata</taxon>
        <taxon>Euteleostomi</taxon>
        <taxon>Actinopterygii</taxon>
        <taxon>Neopterygii</taxon>
        <taxon>Teleostei</taxon>
        <taxon>Anguilliformes</taxon>
        <taxon>Anguillidae</taxon>
        <taxon>Anguilla</taxon>
    </lineage>
</organism>
<reference evidence="1" key="1">
    <citation type="submission" date="2014-11" db="EMBL/GenBank/DDBJ databases">
        <authorList>
            <person name="Amaro Gonzalez C."/>
        </authorList>
    </citation>
    <scope>NUCLEOTIDE SEQUENCE</scope>
</reference>
<protein>
    <submittedName>
        <fullName evidence="1">Uncharacterized protein</fullName>
    </submittedName>
</protein>
<dbReference type="EMBL" id="GBXM01045488">
    <property type="protein sequence ID" value="JAH63089.1"/>
    <property type="molecule type" value="Transcribed_RNA"/>
</dbReference>
<sequence>MCAFIPSPLQRAPCLLASTPALPGTMQI</sequence>